<keyword evidence="1" id="KW-0808">Transferase</keyword>
<dbReference type="InterPro" id="IPR044855">
    <property type="entry name" value="CoA-Trfase_III_dom3_sf"/>
</dbReference>
<protein>
    <recommendedName>
        <fullName evidence="4">CoA transferase</fullName>
    </recommendedName>
</protein>
<dbReference type="Pfam" id="PF02515">
    <property type="entry name" value="CoA_transf_3"/>
    <property type="match status" value="1"/>
</dbReference>
<dbReference type="Gene3D" id="3.30.1540.10">
    <property type="entry name" value="formyl-coa transferase, domain 3"/>
    <property type="match status" value="1"/>
</dbReference>
<sequence length="403" mass="42353">MSTEVRTLVDGESLPLKGVRVIEFGQFIAVPAAGQVLADLGADVIKIEPPGGDAARRVGWTGDDCGPMFSAYNRRKRSIVLDLRQPESLKAARALIASADAVLQNARPGAMERCGLGPVFLREFKPQLVVGSVSGFGSTGDASGRPGFDIAAQAESGMMSLNGEADDDPLRVGFAVVDVMASHALTSGVLAALLRRFVSGAGSTVEVSLIDVATEAMAYPWAEYALTGKLPVRVGNGQAALAPGADVVKTADGQIVVSAYMDEHFARLCEAIHRPDFPVDPRFCSNSARVANRPALIKALSDALSTMTTAKACECLNNVGVVVGAVLGFDQIPARPDVRDHGLFDAVRRPGGDDLRLPGIPWLMDGRRSRGGALPALGEHTAEVLQEIGCEAMLQRSVELSPS</sequence>
<reference evidence="2 3" key="1">
    <citation type="submission" date="2017-08" db="EMBL/GenBank/DDBJ databases">
        <title>Infants hospitalized years apart are colonized by the same room-sourced microbial strains.</title>
        <authorList>
            <person name="Brooks B."/>
            <person name="Olm M.R."/>
            <person name="Firek B.A."/>
            <person name="Baker R."/>
            <person name="Thomas B.C."/>
            <person name="Morowitz M.J."/>
            <person name="Banfield J.F."/>
        </authorList>
    </citation>
    <scope>NUCLEOTIDE SEQUENCE [LARGE SCALE GENOMIC DNA]</scope>
    <source>
        <strain evidence="2">S2_005_003_R2_41</strain>
    </source>
</reference>
<evidence type="ECO:0000313" key="3">
    <source>
        <dbReference type="Proteomes" id="UP000249135"/>
    </source>
</evidence>
<dbReference type="PANTHER" id="PTHR48207:SF3">
    <property type="entry name" value="SUCCINATE--HYDROXYMETHYLGLUTARATE COA-TRANSFERASE"/>
    <property type="match status" value="1"/>
</dbReference>
<evidence type="ECO:0000313" key="2">
    <source>
        <dbReference type="EMBL" id="PZQ77353.1"/>
    </source>
</evidence>
<dbReference type="InterPro" id="IPR003673">
    <property type="entry name" value="CoA-Trfase_fam_III"/>
</dbReference>
<dbReference type="InterPro" id="IPR050483">
    <property type="entry name" value="CoA-transferase_III_domain"/>
</dbReference>
<dbReference type="SUPFAM" id="SSF89796">
    <property type="entry name" value="CoA-transferase family III (CaiB/BaiF)"/>
    <property type="match status" value="1"/>
</dbReference>
<dbReference type="Gene3D" id="3.40.50.10540">
    <property type="entry name" value="Crotonobetainyl-coa:carnitine coa-transferase, domain 1"/>
    <property type="match status" value="1"/>
</dbReference>
<dbReference type="GO" id="GO:0008410">
    <property type="term" value="F:CoA-transferase activity"/>
    <property type="evidence" value="ECO:0007669"/>
    <property type="project" value="TreeGrafter"/>
</dbReference>
<dbReference type="EMBL" id="QFPP01000023">
    <property type="protein sequence ID" value="PZQ77353.1"/>
    <property type="molecule type" value="Genomic_DNA"/>
</dbReference>
<evidence type="ECO:0000256" key="1">
    <source>
        <dbReference type="ARBA" id="ARBA00022679"/>
    </source>
</evidence>
<name>A0A2W5SCJ1_VARPD</name>
<comment type="caution">
    <text evidence="2">The sequence shown here is derived from an EMBL/GenBank/DDBJ whole genome shotgun (WGS) entry which is preliminary data.</text>
</comment>
<organism evidence="2 3">
    <name type="scientific">Variovorax paradoxus</name>
    <dbReference type="NCBI Taxonomy" id="34073"/>
    <lineage>
        <taxon>Bacteria</taxon>
        <taxon>Pseudomonadati</taxon>
        <taxon>Pseudomonadota</taxon>
        <taxon>Betaproteobacteria</taxon>
        <taxon>Burkholderiales</taxon>
        <taxon>Comamonadaceae</taxon>
        <taxon>Variovorax</taxon>
    </lineage>
</organism>
<dbReference type="Proteomes" id="UP000249135">
    <property type="component" value="Unassembled WGS sequence"/>
</dbReference>
<dbReference type="PANTHER" id="PTHR48207">
    <property type="entry name" value="SUCCINATE--HYDROXYMETHYLGLUTARATE COA-TRANSFERASE"/>
    <property type="match status" value="1"/>
</dbReference>
<gene>
    <name evidence="2" type="ORF">DI563_04155</name>
</gene>
<dbReference type="AlphaFoldDB" id="A0A2W5SCJ1"/>
<dbReference type="InterPro" id="IPR023606">
    <property type="entry name" value="CoA-Trfase_III_dom_1_sf"/>
</dbReference>
<proteinExistence type="predicted"/>
<accession>A0A2W5SCJ1</accession>
<evidence type="ECO:0008006" key="4">
    <source>
        <dbReference type="Google" id="ProtNLM"/>
    </source>
</evidence>